<dbReference type="Proteomes" id="UP001429601">
    <property type="component" value="Unassembled WGS sequence"/>
</dbReference>
<comment type="caution">
    <text evidence="9">The sequence shown here is derived from an EMBL/GenBank/DDBJ whole genome shotgun (WGS) entry which is preliminary data.</text>
</comment>
<gene>
    <name evidence="9" type="ORF">HBF26_13250</name>
</gene>
<feature type="transmembrane region" description="Helical" evidence="7">
    <location>
        <begin position="93"/>
        <end position="114"/>
    </location>
</feature>
<evidence type="ECO:0000256" key="5">
    <source>
        <dbReference type="ARBA" id="ARBA00023136"/>
    </source>
</evidence>
<feature type="domain" description="EamA" evidence="8">
    <location>
        <begin position="177"/>
        <end position="315"/>
    </location>
</feature>
<feature type="transmembrane region" description="Helical" evidence="7">
    <location>
        <begin position="31"/>
        <end position="51"/>
    </location>
</feature>
<keyword evidence="3 7" id="KW-0812">Transmembrane</keyword>
<dbReference type="Gene3D" id="1.10.3730.20">
    <property type="match status" value="1"/>
</dbReference>
<evidence type="ECO:0000313" key="9">
    <source>
        <dbReference type="EMBL" id="NID05861.1"/>
    </source>
</evidence>
<comment type="similarity">
    <text evidence="2">Belongs to the EamA transporter family.</text>
</comment>
<protein>
    <submittedName>
        <fullName evidence="9">EamA family transporter</fullName>
    </submittedName>
</protein>
<dbReference type="PANTHER" id="PTHR32322">
    <property type="entry name" value="INNER MEMBRANE TRANSPORTER"/>
    <property type="match status" value="1"/>
</dbReference>
<dbReference type="RefSeq" id="WP_167127238.1">
    <property type="nucleotide sequence ID" value="NZ_JAAQQR010000005.1"/>
</dbReference>
<feature type="transmembrane region" description="Helical" evidence="7">
    <location>
        <begin position="207"/>
        <end position="226"/>
    </location>
</feature>
<feature type="transmembrane region" description="Helical" evidence="7">
    <location>
        <begin position="154"/>
        <end position="171"/>
    </location>
</feature>
<accession>A0ABX0Q698</accession>
<evidence type="ECO:0000256" key="3">
    <source>
        <dbReference type="ARBA" id="ARBA00022692"/>
    </source>
</evidence>
<feature type="transmembrane region" description="Helical" evidence="7">
    <location>
        <begin position="57"/>
        <end position="81"/>
    </location>
</feature>
<sequence>MQTRSESSRAELIDGQRGNPSTRNGWAQNRALVVLAVGYQWFYNGANFVAFKIGGDAIHPLLLATLRFAIAALVILPLGLLRLRAHPFRVRECVNAAGLGVVMLVGSQTAAILGTHMLPAGVASVFGSAAPLFLALFAWIALREPIGWRQTCGIGLGFAGLVLMAWFTSGAGGFKPMGAALTLLASAFWAGGSLWARRLRLPADPVVALTVQLTAAAAVLVIVAASTGESGLTDLTHLPTAACWALGFLVVGSTLVGYAVFLAVNADVSPTIANTFNYASPVVALLLSAALLGERLSCAKLFAAGLALSGVALMIRGDAKKQGPG</sequence>
<dbReference type="SUPFAM" id="SSF103481">
    <property type="entry name" value="Multidrug resistance efflux transporter EmrE"/>
    <property type="match status" value="2"/>
</dbReference>
<dbReference type="InterPro" id="IPR000620">
    <property type="entry name" value="EamA_dom"/>
</dbReference>
<evidence type="ECO:0000259" key="8">
    <source>
        <dbReference type="Pfam" id="PF00892"/>
    </source>
</evidence>
<comment type="subcellular location">
    <subcellularLocation>
        <location evidence="1">Membrane</location>
        <topology evidence="1">Multi-pass membrane protein</topology>
    </subcellularLocation>
</comment>
<dbReference type="Pfam" id="PF00892">
    <property type="entry name" value="EamA"/>
    <property type="match status" value="2"/>
</dbReference>
<dbReference type="InterPro" id="IPR037185">
    <property type="entry name" value="EmrE-like"/>
</dbReference>
<dbReference type="InterPro" id="IPR050638">
    <property type="entry name" value="AA-Vitamin_Transporters"/>
</dbReference>
<proteinExistence type="inferred from homology"/>
<feature type="domain" description="EamA" evidence="8">
    <location>
        <begin position="44"/>
        <end position="165"/>
    </location>
</feature>
<feature type="transmembrane region" description="Helical" evidence="7">
    <location>
        <begin position="177"/>
        <end position="195"/>
    </location>
</feature>
<feature type="transmembrane region" description="Helical" evidence="7">
    <location>
        <begin position="120"/>
        <end position="142"/>
    </location>
</feature>
<keyword evidence="4 7" id="KW-1133">Transmembrane helix</keyword>
<evidence type="ECO:0000256" key="2">
    <source>
        <dbReference type="ARBA" id="ARBA00007362"/>
    </source>
</evidence>
<keyword evidence="10" id="KW-1185">Reference proteome</keyword>
<dbReference type="EMBL" id="JAAQQR010000005">
    <property type="protein sequence ID" value="NID05861.1"/>
    <property type="molecule type" value="Genomic_DNA"/>
</dbReference>
<evidence type="ECO:0000256" key="1">
    <source>
        <dbReference type="ARBA" id="ARBA00004141"/>
    </source>
</evidence>
<feature type="region of interest" description="Disordered" evidence="6">
    <location>
        <begin position="1"/>
        <end position="21"/>
    </location>
</feature>
<reference evidence="9 10" key="1">
    <citation type="journal article" date="2011" name="Curr. Microbiol.">
        <title>Luteibacter jiangsuensis sp. nov.: a methamidophos-degrading bacterium isolated from a methamidophos-manufacturing factory.</title>
        <authorList>
            <person name="Wang L."/>
            <person name="Wang G.L."/>
            <person name="Li S.P."/>
            <person name="Jiang J.D."/>
        </authorList>
    </citation>
    <scope>NUCLEOTIDE SEQUENCE [LARGE SCALE GENOMIC DNA]</scope>
    <source>
        <strain evidence="9 10">CGMCC 1.10133</strain>
    </source>
</reference>
<feature type="transmembrane region" description="Helical" evidence="7">
    <location>
        <begin position="238"/>
        <end position="264"/>
    </location>
</feature>
<evidence type="ECO:0000256" key="7">
    <source>
        <dbReference type="SAM" id="Phobius"/>
    </source>
</evidence>
<keyword evidence="5 7" id="KW-0472">Membrane</keyword>
<evidence type="ECO:0000313" key="10">
    <source>
        <dbReference type="Proteomes" id="UP001429601"/>
    </source>
</evidence>
<organism evidence="9 10">
    <name type="scientific">Luteibacter jiangsuensis</name>
    <dbReference type="NCBI Taxonomy" id="637577"/>
    <lineage>
        <taxon>Bacteria</taxon>
        <taxon>Pseudomonadati</taxon>
        <taxon>Pseudomonadota</taxon>
        <taxon>Gammaproteobacteria</taxon>
        <taxon>Lysobacterales</taxon>
        <taxon>Rhodanobacteraceae</taxon>
        <taxon>Luteibacter</taxon>
    </lineage>
</organism>
<feature type="transmembrane region" description="Helical" evidence="7">
    <location>
        <begin position="276"/>
        <end position="293"/>
    </location>
</feature>
<evidence type="ECO:0000256" key="6">
    <source>
        <dbReference type="SAM" id="MobiDB-lite"/>
    </source>
</evidence>
<feature type="compositionally biased region" description="Basic and acidic residues" evidence="6">
    <location>
        <begin position="1"/>
        <end position="14"/>
    </location>
</feature>
<dbReference type="PANTHER" id="PTHR32322:SF2">
    <property type="entry name" value="EAMA DOMAIN-CONTAINING PROTEIN"/>
    <property type="match status" value="1"/>
</dbReference>
<name>A0ABX0Q698_9GAMM</name>
<evidence type="ECO:0000256" key="4">
    <source>
        <dbReference type="ARBA" id="ARBA00022989"/>
    </source>
</evidence>